<dbReference type="Gene3D" id="1.10.10.10">
    <property type="entry name" value="Winged helix-like DNA-binding domain superfamily/Winged helix DNA-binding domain"/>
    <property type="match status" value="1"/>
</dbReference>
<sequence>MPFRFSGRRSGQLPAEVTSFVGRATELEELRRMLGTARLVTLTGPGGVGKTRLALQTARSRHTAYPDGVRLVELSGLKDPELLPHTVASALDLPEQAARPQIDAVVEYLADRELLLILDTCEHVLDACALLADLLLPEAPGLTVLATSRQPLDVPGEHVLSVPPLPCAEADAPASGAARREARPGDALTLFAERAAAVVPGFTLTEANRASAMALCRRLDGIPLAIELAAVRLRALPLDELAERLGDTFALLAGGRLTTLSRHQTLRTTIGWSHELCTPPERLLWARLSVFSGAFDLDAVEQICTDSELPAGEVVQHLISLVDKSVVLRIEQDGQTRYRLLDTIREYGAEWLESIGETEACRDRLVAHCHRRLRHFEEHFATDEQLPLHLALAADRDNLRAALEYAVAGAEDGRGRGVRTGGAAGSGPPGPLALTASMWTYWACGGLLTEARYWMDKALTLTPRSPGTASDRAKTLTWYGLFSIMQGSWEAALAPLREAHELAVELDDPLLTAWAVGFEGAARNYGGEHDLALTMTDEAVAFLSRTGDRLTRVMACYAKGFAYALAARPDEAVAASEEGLRLLGPASKEHWNQGYLYLVKGFGHILRGERDACAAAARRALTLKGELGDVVGVAYSLSLLAWVAQQQGRHRRAAWLYGAMMTQWHAAGDSTFGGIATLQLLCDSVAEAVREGLGDDVFTRTVRQGGRLTLEQAVLFGSDDADSLTAVPRQPGEDGPRRAVRPGRTDGRDGQDSRTGTAALTRREREVAGLVAEGLSNREIAERLVVSKRTADAHIEHILSKLGFSSRAQIAALLDEQPARTESGTPTGHT</sequence>
<dbReference type="Pfam" id="PF00196">
    <property type="entry name" value="GerE"/>
    <property type="match status" value="1"/>
</dbReference>
<dbReference type="SUPFAM" id="SSF48452">
    <property type="entry name" value="TPR-like"/>
    <property type="match status" value="1"/>
</dbReference>
<dbReference type="PANTHER" id="PTHR47691">
    <property type="entry name" value="REGULATOR-RELATED"/>
    <property type="match status" value="1"/>
</dbReference>
<dbReference type="SMART" id="SM00421">
    <property type="entry name" value="HTH_LUXR"/>
    <property type="match status" value="1"/>
</dbReference>
<dbReference type="PROSITE" id="PS50043">
    <property type="entry name" value="HTH_LUXR_2"/>
    <property type="match status" value="1"/>
</dbReference>
<protein>
    <submittedName>
        <fullName evidence="3">LuxR C-terminal-related transcriptional regulator</fullName>
    </submittedName>
</protein>
<dbReference type="InterPro" id="IPR011990">
    <property type="entry name" value="TPR-like_helical_dom_sf"/>
</dbReference>
<dbReference type="Gene3D" id="1.25.40.10">
    <property type="entry name" value="Tetratricopeptide repeat domain"/>
    <property type="match status" value="1"/>
</dbReference>
<keyword evidence="4" id="KW-1185">Reference proteome</keyword>
<comment type="caution">
    <text evidence="3">The sequence shown here is derived from an EMBL/GenBank/DDBJ whole genome shotgun (WGS) entry which is preliminary data.</text>
</comment>
<organism evidence="3 4">
    <name type="scientific">Streptomyces albiaxialis</name>
    <dbReference type="NCBI Taxonomy" id="329523"/>
    <lineage>
        <taxon>Bacteria</taxon>
        <taxon>Bacillati</taxon>
        <taxon>Actinomycetota</taxon>
        <taxon>Actinomycetes</taxon>
        <taxon>Kitasatosporales</taxon>
        <taxon>Streptomycetaceae</taxon>
        <taxon>Streptomyces</taxon>
    </lineage>
</organism>
<name>A0ABN2X5C6_9ACTN</name>
<dbReference type="InterPro" id="IPR000792">
    <property type="entry name" value="Tscrpt_reg_LuxR_C"/>
</dbReference>
<feature type="region of interest" description="Disordered" evidence="1">
    <location>
        <begin position="721"/>
        <end position="763"/>
    </location>
</feature>
<feature type="compositionally biased region" description="Basic and acidic residues" evidence="1">
    <location>
        <begin position="731"/>
        <end position="752"/>
    </location>
</feature>
<evidence type="ECO:0000313" key="3">
    <source>
        <dbReference type="EMBL" id="GAA2104013.1"/>
    </source>
</evidence>
<gene>
    <name evidence="3" type="ORF">GCM10009801_79380</name>
</gene>
<dbReference type="Pfam" id="PF25872">
    <property type="entry name" value="HTH_77"/>
    <property type="match status" value="1"/>
</dbReference>
<evidence type="ECO:0000259" key="2">
    <source>
        <dbReference type="PROSITE" id="PS50043"/>
    </source>
</evidence>
<dbReference type="EMBL" id="BAAAPE010000029">
    <property type="protein sequence ID" value="GAA2104013.1"/>
    <property type="molecule type" value="Genomic_DNA"/>
</dbReference>
<dbReference type="RefSeq" id="WP_344535591.1">
    <property type="nucleotide sequence ID" value="NZ_BAAAPE010000029.1"/>
</dbReference>
<dbReference type="InterPro" id="IPR016032">
    <property type="entry name" value="Sig_transdc_resp-reg_C-effctor"/>
</dbReference>
<dbReference type="PRINTS" id="PR00038">
    <property type="entry name" value="HTHLUXR"/>
</dbReference>
<dbReference type="InterPro" id="IPR027417">
    <property type="entry name" value="P-loop_NTPase"/>
</dbReference>
<dbReference type="InterPro" id="IPR036388">
    <property type="entry name" value="WH-like_DNA-bd_sf"/>
</dbReference>
<dbReference type="CDD" id="cd06170">
    <property type="entry name" value="LuxR_C_like"/>
    <property type="match status" value="1"/>
</dbReference>
<accession>A0ABN2X5C6</accession>
<evidence type="ECO:0000256" key="1">
    <source>
        <dbReference type="SAM" id="MobiDB-lite"/>
    </source>
</evidence>
<reference evidence="3 4" key="1">
    <citation type="journal article" date="2019" name="Int. J. Syst. Evol. Microbiol.">
        <title>The Global Catalogue of Microorganisms (GCM) 10K type strain sequencing project: providing services to taxonomists for standard genome sequencing and annotation.</title>
        <authorList>
            <consortium name="The Broad Institute Genomics Platform"/>
            <consortium name="The Broad Institute Genome Sequencing Center for Infectious Disease"/>
            <person name="Wu L."/>
            <person name="Ma J."/>
        </authorList>
    </citation>
    <scope>NUCLEOTIDE SEQUENCE [LARGE SCALE GENOMIC DNA]</scope>
    <source>
        <strain evidence="3 4">JCM 15478</strain>
    </source>
</reference>
<proteinExistence type="predicted"/>
<dbReference type="InterPro" id="IPR058852">
    <property type="entry name" value="HTH_77"/>
</dbReference>
<feature type="domain" description="HTH luxR-type" evidence="2">
    <location>
        <begin position="753"/>
        <end position="818"/>
    </location>
</feature>
<dbReference type="SUPFAM" id="SSF52540">
    <property type="entry name" value="P-loop containing nucleoside triphosphate hydrolases"/>
    <property type="match status" value="1"/>
</dbReference>
<dbReference type="PRINTS" id="PR00364">
    <property type="entry name" value="DISEASERSIST"/>
</dbReference>
<dbReference type="SUPFAM" id="SSF46894">
    <property type="entry name" value="C-terminal effector domain of the bipartite response regulators"/>
    <property type="match status" value="1"/>
</dbReference>
<dbReference type="Proteomes" id="UP001500016">
    <property type="component" value="Unassembled WGS sequence"/>
</dbReference>
<dbReference type="Gene3D" id="3.40.50.300">
    <property type="entry name" value="P-loop containing nucleotide triphosphate hydrolases"/>
    <property type="match status" value="1"/>
</dbReference>
<dbReference type="PANTHER" id="PTHR47691:SF3">
    <property type="entry name" value="HTH-TYPE TRANSCRIPTIONAL REGULATOR RV0890C-RELATED"/>
    <property type="match status" value="1"/>
</dbReference>
<evidence type="ECO:0000313" key="4">
    <source>
        <dbReference type="Proteomes" id="UP001500016"/>
    </source>
</evidence>